<dbReference type="InterPro" id="IPR008929">
    <property type="entry name" value="Chondroitin_lyas"/>
</dbReference>
<protein>
    <submittedName>
        <fullName evidence="5">16741_t:CDS:1</fullName>
    </submittedName>
</protein>
<dbReference type="InterPro" id="IPR008397">
    <property type="entry name" value="Alginate_lyase_dom"/>
</dbReference>
<feature type="domain" description="Alginate lyase" evidence="4">
    <location>
        <begin position="114"/>
        <end position="198"/>
    </location>
</feature>
<keyword evidence="2" id="KW-0456">Lyase</keyword>
<dbReference type="AlphaFoldDB" id="A0A9N9EJX1"/>
<dbReference type="Gene3D" id="1.50.10.100">
    <property type="entry name" value="Chondroitin AC/alginate lyase"/>
    <property type="match status" value="2"/>
</dbReference>
<reference evidence="5" key="1">
    <citation type="submission" date="2021-06" db="EMBL/GenBank/DDBJ databases">
        <authorList>
            <person name="Kallberg Y."/>
            <person name="Tangrot J."/>
            <person name="Rosling A."/>
        </authorList>
    </citation>
    <scope>NUCLEOTIDE SEQUENCE</scope>
    <source>
        <strain evidence="5">IN212</strain>
    </source>
</reference>
<dbReference type="SUPFAM" id="SSF48230">
    <property type="entry name" value="Chondroitin AC/alginate lyase"/>
    <property type="match status" value="1"/>
</dbReference>
<dbReference type="Pfam" id="PF05426">
    <property type="entry name" value="Alginate_lyase"/>
    <property type="match status" value="2"/>
</dbReference>
<dbReference type="OrthoDB" id="63533at2759"/>
<dbReference type="EMBL" id="CAJVPZ010017615">
    <property type="protein sequence ID" value="CAG8681424.1"/>
    <property type="molecule type" value="Genomic_DNA"/>
</dbReference>
<dbReference type="GO" id="GO:0016829">
    <property type="term" value="F:lyase activity"/>
    <property type="evidence" value="ECO:0007669"/>
    <property type="project" value="UniProtKB-KW"/>
</dbReference>
<name>A0A9N9EJX1_9GLOM</name>
<dbReference type="GO" id="GO:0042597">
    <property type="term" value="C:periplasmic space"/>
    <property type="evidence" value="ECO:0007669"/>
    <property type="project" value="InterPro"/>
</dbReference>
<sequence>YFEQTLNNFEQSSNDFEQTSNKIEPTSNDIDSSNKSTLTPILDVPIPTLAPDVPISAVNEHTNGDSKIEMVIDAYLNIHYYTKYLKILRKQHNEMLYDLFHKADLAVANTNVYSVTLKTQLAPSKDPHDYMSLARYFWPNPDTKDGLPYIRRGYSNPEIWSVSDYTYLRQLMKDIQHLGFAYFFTKNDTYAKKAIYRLNEITQSISLMSSSKSWDNSVESNLKEWFIKYYEWLKTSKYGHAEHNSKNHHGTFYDIQVIYILQYLGRIEETKEFGWKALKSSVDTGILANGQQHHETSYYLLPFALNGGEGWKFKNIDGFKFNNYIRILELSWIIWGDDKYLDAIETLKPKSKLEQVLGSQEVLNENSLCVWSLMNVKSLWPCFS</sequence>
<feature type="domain" description="Alginate lyase" evidence="4">
    <location>
        <begin position="200"/>
        <end position="297"/>
    </location>
</feature>
<keyword evidence="1" id="KW-0732">Signal</keyword>
<evidence type="ECO:0000259" key="4">
    <source>
        <dbReference type="Pfam" id="PF05426"/>
    </source>
</evidence>
<proteinExistence type="predicted"/>
<keyword evidence="6" id="KW-1185">Reference proteome</keyword>
<evidence type="ECO:0000256" key="1">
    <source>
        <dbReference type="ARBA" id="ARBA00022729"/>
    </source>
</evidence>
<evidence type="ECO:0000256" key="2">
    <source>
        <dbReference type="ARBA" id="ARBA00023239"/>
    </source>
</evidence>
<organism evidence="5 6">
    <name type="scientific">Racocetra fulgida</name>
    <dbReference type="NCBI Taxonomy" id="60492"/>
    <lineage>
        <taxon>Eukaryota</taxon>
        <taxon>Fungi</taxon>
        <taxon>Fungi incertae sedis</taxon>
        <taxon>Mucoromycota</taxon>
        <taxon>Glomeromycotina</taxon>
        <taxon>Glomeromycetes</taxon>
        <taxon>Diversisporales</taxon>
        <taxon>Gigasporaceae</taxon>
        <taxon>Racocetra</taxon>
    </lineage>
</organism>
<evidence type="ECO:0000313" key="6">
    <source>
        <dbReference type="Proteomes" id="UP000789396"/>
    </source>
</evidence>
<feature type="non-terminal residue" evidence="5">
    <location>
        <position position="1"/>
    </location>
</feature>
<comment type="caution">
    <text evidence="5">The sequence shown here is derived from an EMBL/GenBank/DDBJ whole genome shotgun (WGS) entry which is preliminary data.</text>
</comment>
<feature type="region of interest" description="Disordered" evidence="3">
    <location>
        <begin position="13"/>
        <end position="34"/>
    </location>
</feature>
<gene>
    <name evidence="5" type="ORF">RFULGI_LOCUS9628</name>
</gene>
<evidence type="ECO:0000256" key="3">
    <source>
        <dbReference type="SAM" id="MobiDB-lite"/>
    </source>
</evidence>
<accession>A0A9N9EJX1</accession>
<evidence type="ECO:0000313" key="5">
    <source>
        <dbReference type="EMBL" id="CAG8681424.1"/>
    </source>
</evidence>
<dbReference type="Proteomes" id="UP000789396">
    <property type="component" value="Unassembled WGS sequence"/>
</dbReference>